<gene>
    <name evidence="4" type="ORF">DFP90_103430</name>
</gene>
<proteinExistence type="predicted"/>
<keyword evidence="2" id="KW-0067">ATP-binding</keyword>
<dbReference type="InterPro" id="IPR003812">
    <property type="entry name" value="Fido"/>
</dbReference>
<sequence>MPYIWQNSDWPQFTWNQDKFDGKLAEFEQLALLTDNLLNQLQKKVREQTAIELLASEALHTSLIEGEKFDIQDLRDKCGEALKHAQSDAGTRDANGDVVSLVFQARYDFNLTLTSERLCKWQEMAIAKTSAFHKVERGKCRTHAEPMQIVSGAIGMETVHYEAPPSSAVPGEMERFLDWFNGSTALPGILRAGIAHFYFECIHPFEDGNGRVGRAISDLALSQALGRPVLMSLSKTIFERRNSYYDALSQSQSSSLDLTDWLNWFADAAVSAQKDAIELMQFLAGKELFWEKYEGRFNDRQVTILERMLKEGPQGFQGGMSAKKYAKLAICSYELAQADLAYLMDVGAMHHCMDEGRPDRFEITLPSLDSE</sequence>
<dbReference type="Gene3D" id="1.10.3290.10">
    <property type="entry name" value="Fido-like domain"/>
    <property type="match status" value="1"/>
</dbReference>
<evidence type="ECO:0000256" key="1">
    <source>
        <dbReference type="PIRSR" id="PIRSR640198-1"/>
    </source>
</evidence>
<dbReference type="InterPro" id="IPR025230">
    <property type="entry name" value="DUF4172"/>
</dbReference>
<feature type="binding site" evidence="2">
    <location>
        <begin position="244"/>
        <end position="245"/>
    </location>
    <ligand>
        <name>ATP</name>
        <dbReference type="ChEBI" id="CHEBI:30616"/>
    </ligand>
</feature>
<feature type="binding site" evidence="2">
    <location>
        <begin position="207"/>
        <end position="214"/>
    </location>
    <ligand>
        <name>ATP</name>
        <dbReference type="ChEBI" id="CHEBI:30616"/>
    </ligand>
</feature>
<dbReference type="SUPFAM" id="SSF140931">
    <property type="entry name" value="Fic-like"/>
    <property type="match status" value="1"/>
</dbReference>
<dbReference type="PROSITE" id="PS51459">
    <property type="entry name" value="FIDO"/>
    <property type="match status" value="1"/>
</dbReference>
<dbReference type="Pfam" id="PF02661">
    <property type="entry name" value="Fic"/>
    <property type="match status" value="1"/>
</dbReference>
<dbReference type="RefSeq" id="WP_147300992.1">
    <property type="nucleotide sequence ID" value="NZ_QRDW01000003.1"/>
</dbReference>
<protein>
    <submittedName>
        <fullName evidence="4">Fic family protein</fullName>
    </submittedName>
</protein>
<feature type="domain" description="Fido" evidence="3">
    <location>
        <begin position="124"/>
        <end position="267"/>
    </location>
</feature>
<feature type="active site" evidence="1">
    <location>
        <position position="203"/>
    </location>
</feature>
<dbReference type="AlphaFoldDB" id="A0A3D9HQ29"/>
<keyword evidence="5" id="KW-1185">Reference proteome</keyword>
<evidence type="ECO:0000313" key="4">
    <source>
        <dbReference type="EMBL" id="RED51624.1"/>
    </source>
</evidence>
<dbReference type="InterPro" id="IPR036597">
    <property type="entry name" value="Fido-like_dom_sf"/>
</dbReference>
<dbReference type="PANTHER" id="PTHR13504">
    <property type="entry name" value="FIDO DOMAIN-CONTAINING PROTEIN DDB_G0283145"/>
    <property type="match status" value="1"/>
</dbReference>
<dbReference type="Proteomes" id="UP000256845">
    <property type="component" value="Unassembled WGS sequence"/>
</dbReference>
<accession>A0A3D9HQ29</accession>
<dbReference type="PANTHER" id="PTHR13504:SF33">
    <property type="entry name" value="FIC FAMILY PROTEIN"/>
    <property type="match status" value="1"/>
</dbReference>
<evidence type="ECO:0000259" key="3">
    <source>
        <dbReference type="PROSITE" id="PS51459"/>
    </source>
</evidence>
<evidence type="ECO:0000256" key="2">
    <source>
        <dbReference type="PIRSR" id="PIRSR640198-2"/>
    </source>
</evidence>
<dbReference type="EMBL" id="QRDW01000003">
    <property type="protein sequence ID" value="RED51624.1"/>
    <property type="molecule type" value="Genomic_DNA"/>
</dbReference>
<evidence type="ECO:0000313" key="5">
    <source>
        <dbReference type="Proteomes" id="UP000256845"/>
    </source>
</evidence>
<organism evidence="4 5">
    <name type="scientific">Aestuariispira insulae</name>
    <dbReference type="NCBI Taxonomy" id="1461337"/>
    <lineage>
        <taxon>Bacteria</taxon>
        <taxon>Pseudomonadati</taxon>
        <taxon>Pseudomonadota</taxon>
        <taxon>Alphaproteobacteria</taxon>
        <taxon>Rhodospirillales</taxon>
        <taxon>Kiloniellaceae</taxon>
        <taxon>Aestuariispira</taxon>
    </lineage>
</organism>
<dbReference type="GO" id="GO:0005524">
    <property type="term" value="F:ATP binding"/>
    <property type="evidence" value="ECO:0007669"/>
    <property type="project" value="UniProtKB-KW"/>
</dbReference>
<reference evidence="4 5" key="1">
    <citation type="submission" date="2018-07" db="EMBL/GenBank/DDBJ databases">
        <title>Genomic Encyclopedia of Type Strains, Phase III (KMG-III): the genomes of soil and plant-associated and newly described type strains.</title>
        <authorList>
            <person name="Whitman W."/>
        </authorList>
    </citation>
    <scope>NUCLEOTIDE SEQUENCE [LARGE SCALE GENOMIC DNA]</scope>
    <source>
        <strain evidence="4 5">CECT 8488</strain>
    </source>
</reference>
<dbReference type="InterPro" id="IPR040198">
    <property type="entry name" value="Fido_containing"/>
</dbReference>
<comment type="caution">
    <text evidence="4">The sequence shown here is derived from an EMBL/GenBank/DDBJ whole genome shotgun (WGS) entry which is preliminary data.</text>
</comment>
<keyword evidence="2" id="KW-0547">Nucleotide-binding</keyword>
<name>A0A3D9HQ29_9PROT</name>
<dbReference type="OrthoDB" id="9813719at2"/>
<dbReference type="Pfam" id="PF13776">
    <property type="entry name" value="DUF4172"/>
    <property type="match status" value="1"/>
</dbReference>